<keyword evidence="3" id="KW-0560">Oxidoreductase</keyword>
<dbReference type="InterPro" id="IPR050097">
    <property type="entry name" value="Ferredoxin-NADP_redctase_2"/>
</dbReference>
<dbReference type="Proteomes" id="UP001596114">
    <property type="component" value="Unassembled WGS sequence"/>
</dbReference>
<dbReference type="Pfam" id="PF07992">
    <property type="entry name" value="Pyr_redox_2"/>
    <property type="match status" value="1"/>
</dbReference>
<dbReference type="CDD" id="cd00038">
    <property type="entry name" value="CAP_ED"/>
    <property type="match status" value="1"/>
</dbReference>
<evidence type="ECO:0000313" key="5">
    <source>
        <dbReference type="EMBL" id="MFC5526792.1"/>
    </source>
</evidence>
<reference evidence="6" key="1">
    <citation type="journal article" date="2019" name="Int. J. Syst. Evol. Microbiol.">
        <title>The Global Catalogue of Microorganisms (GCM) 10K type strain sequencing project: providing services to taxonomists for standard genome sequencing and annotation.</title>
        <authorList>
            <consortium name="The Broad Institute Genomics Platform"/>
            <consortium name="The Broad Institute Genome Sequencing Center for Infectious Disease"/>
            <person name="Wu L."/>
            <person name="Ma J."/>
        </authorList>
    </citation>
    <scope>NUCLEOTIDE SEQUENCE [LARGE SCALE GENOMIC DNA]</scope>
    <source>
        <strain evidence="6">CGMCC 1.16619</strain>
    </source>
</reference>
<dbReference type="Pfam" id="PF00027">
    <property type="entry name" value="cNMP_binding"/>
    <property type="match status" value="1"/>
</dbReference>
<evidence type="ECO:0000259" key="4">
    <source>
        <dbReference type="PROSITE" id="PS50042"/>
    </source>
</evidence>
<organism evidence="5 6">
    <name type="scientific">Rhodanobacter ginsengisoli</name>
    <dbReference type="NCBI Taxonomy" id="418646"/>
    <lineage>
        <taxon>Bacteria</taxon>
        <taxon>Pseudomonadati</taxon>
        <taxon>Pseudomonadota</taxon>
        <taxon>Gammaproteobacteria</taxon>
        <taxon>Lysobacterales</taxon>
        <taxon>Rhodanobacteraceae</taxon>
        <taxon>Rhodanobacter</taxon>
    </lineage>
</organism>
<dbReference type="InterPro" id="IPR023753">
    <property type="entry name" value="FAD/NAD-binding_dom"/>
</dbReference>
<gene>
    <name evidence="5" type="ORF">ACFPPA_13705</name>
</gene>
<dbReference type="PRINTS" id="PR00469">
    <property type="entry name" value="PNDRDTASEII"/>
</dbReference>
<dbReference type="SMART" id="SM00100">
    <property type="entry name" value="cNMP"/>
    <property type="match status" value="1"/>
</dbReference>
<dbReference type="InterPro" id="IPR000595">
    <property type="entry name" value="cNMP-bd_dom"/>
</dbReference>
<accession>A0ABW0QRE9</accession>
<dbReference type="PROSITE" id="PS50042">
    <property type="entry name" value="CNMP_BINDING_3"/>
    <property type="match status" value="1"/>
</dbReference>
<dbReference type="InterPro" id="IPR014710">
    <property type="entry name" value="RmlC-like_jellyroll"/>
</dbReference>
<evidence type="ECO:0000313" key="6">
    <source>
        <dbReference type="Proteomes" id="UP001596114"/>
    </source>
</evidence>
<keyword evidence="6" id="KW-1185">Reference proteome</keyword>
<feature type="domain" description="Cyclic nucleotide-binding" evidence="4">
    <location>
        <begin position="132"/>
        <end position="247"/>
    </location>
</feature>
<comment type="caution">
    <text evidence="5">The sequence shown here is derived from an EMBL/GenBank/DDBJ whole genome shotgun (WGS) entry which is preliminary data.</text>
</comment>
<dbReference type="RefSeq" id="WP_377320842.1">
    <property type="nucleotide sequence ID" value="NZ_JBHSNF010000003.1"/>
</dbReference>
<sequence>MASQGDRKAGADLGQRLKSDRALRCHASCLPGRIHPAREGVGEHFLVRWHGDSSTRFRKHGSGCAFLEKWTRPRFHRPSRRERHPHRQRYDRPDAISPEAVHSVGDVLERIEEAASMESIGHDLRVMQRTPLAPAHVAALREAGTETVYAAGTYVARQGQLADRFVYVVDGEIEVVNAYTDERHLPSTLGPTQFMGEISFLNGGTFSMPMRAVRDTSVIEVPRAAMLTLMSQIPEMSDIIITVFSARRRRQIEQRDSALVLIGEELDRDVRYIAEFATRNRIPYSSFELGSAEATAVAASCSLAPGRAAVIFGRDTIVDQPTPDKVARLLGLNLDLVDDEDFDVLIVGGGPAGVAAGVYAGAEGLCALVTEDIAIGGQAGTSSRIENYMGFPTGISGADLVWRGEIQAMKFGTRFAMPRRVAQLEVLEGGSFCATFDNGKRIRARAIVVATGVQYRRLPIERLVEFEGAGVYYAATEIEARYSKGTEAIIIGGGNSAGQAAMFLSRTASRVRLLVRGRSLAASMSSYLSSRLEAEPTITIEYGAEVSALHGGDHLEAVTIRRTAGGSEETVPTRALFIMVGAAPNTDWLSDLVKLDDKGFVLTGEAVGASSPFAASLPGIFAVGDVRSGSVKRVASAVGEGSVVISKVWEFVDRGDRT</sequence>
<dbReference type="InterPro" id="IPR018490">
    <property type="entry name" value="cNMP-bd_dom_sf"/>
</dbReference>
<evidence type="ECO:0000256" key="3">
    <source>
        <dbReference type="ARBA" id="ARBA00023002"/>
    </source>
</evidence>
<evidence type="ECO:0000256" key="1">
    <source>
        <dbReference type="ARBA" id="ARBA00004496"/>
    </source>
</evidence>
<dbReference type="PANTHER" id="PTHR48105">
    <property type="entry name" value="THIOREDOXIN REDUCTASE 1-RELATED-RELATED"/>
    <property type="match status" value="1"/>
</dbReference>
<comment type="subcellular location">
    <subcellularLocation>
        <location evidence="1">Cytoplasm</location>
    </subcellularLocation>
</comment>
<name>A0ABW0QRE9_9GAMM</name>
<protein>
    <submittedName>
        <fullName evidence="5">FAD-dependent oxidoreductase</fullName>
    </submittedName>
</protein>
<proteinExistence type="predicted"/>
<dbReference type="InterPro" id="IPR036188">
    <property type="entry name" value="FAD/NAD-bd_sf"/>
</dbReference>
<dbReference type="Gene3D" id="3.50.50.60">
    <property type="entry name" value="FAD/NAD(P)-binding domain"/>
    <property type="match status" value="2"/>
</dbReference>
<dbReference type="SUPFAM" id="SSF51206">
    <property type="entry name" value="cAMP-binding domain-like"/>
    <property type="match status" value="1"/>
</dbReference>
<keyword evidence="2" id="KW-0285">Flavoprotein</keyword>
<dbReference type="Gene3D" id="2.60.120.10">
    <property type="entry name" value="Jelly Rolls"/>
    <property type="match status" value="1"/>
</dbReference>
<dbReference type="SUPFAM" id="SSF51905">
    <property type="entry name" value="FAD/NAD(P)-binding domain"/>
    <property type="match status" value="1"/>
</dbReference>
<dbReference type="EMBL" id="JBHSNF010000003">
    <property type="protein sequence ID" value="MFC5526792.1"/>
    <property type="molecule type" value="Genomic_DNA"/>
</dbReference>
<dbReference type="PRINTS" id="PR00368">
    <property type="entry name" value="FADPNR"/>
</dbReference>
<evidence type="ECO:0000256" key="2">
    <source>
        <dbReference type="ARBA" id="ARBA00022630"/>
    </source>
</evidence>